<evidence type="ECO:0000256" key="5">
    <source>
        <dbReference type="ARBA" id="ARBA00023212"/>
    </source>
</evidence>
<dbReference type="GO" id="GO:0000226">
    <property type="term" value="P:microtubule cytoskeleton organization"/>
    <property type="evidence" value="ECO:0007669"/>
    <property type="project" value="InterPro"/>
</dbReference>
<dbReference type="PANTHER" id="PTHR15073:SF4">
    <property type="entry name" value="ENSCONSIN"/>
    <property type="match status" value="1"/>
</dbReference>
<feature type="region of interest" description="Disordered" evidence="7">
    <location>
        <begin position="121"/>
        <end position="149"/>
    </location>
</feature>
<sequence length="149" mass="18236">FNIHNCYNRPLFQVNFISIYDIRKVHTEMIAFYFWRVSVEDFLKTKELEAELAWDREEQLQKQEEEWAQCELEETECIQKQKEEEAYVREEAERVRQERETHFQREEQECLERKTRLEEIMKRTRRTEASDKKTVDQRNGDIPKGTPSG</sequence>
<comment type="similarity">
    <text evidence="2">Belongs to the MAP7 family.</text>
</comment>
<organism evidence="8 9">
    <name type="scientific">Ovis ammon polii</name>
    <dbReference type="NCBI Taxonomy" id="230172"/>
    <lineage>
        <taxon>Eukaryota</taxon>
        <taxon>Metazoa</taxon>
        <taxon>Chordata</taxon>
        <taxon>Craniata</taxon>
        <taxon>Vertebrata</taxon>
        <taxon>Euteleostomi</taxon>
        <taxon>Mammalia</taxon>
        <taxon>Eutheria</taxon>
        <taxon>Laurasiatheria</taxon>
        <taxon>Artiodactyla</taxon>
        <taxon>Ruminantia</taxon>
        <taxon>Pecora</taxon>
        <taxon>Bovidae</taxon>
        <taxon>Caprinae</taxon>
        <taxon>Ovis</taxon>
    </lineage>
</organism>
<gene>
    <name evidence="8" type="ORF">MG293_006670</name>
</gene>
<feature type="compositionally biased region" description="Basic and acidic residues" evidence="7">
    <location>
        <begin position="121"/>
        <end position="141"/>
    </location>
</feature>
<evidence type="ECO:0000313" key="9">
    <source>
        <dbReference type="Proteomes" id="UP001214576"/>
    </source>
</evidence>
<evidence type="ECO:0000313" key="8">
    <source>
        <dbReference type="EMBL" id="KAI4543876.1"/>
    </source>
</evidence>
<dbReference type="EMBL" id="JAKZEL010000005">
    <property type="protein sequence ID" value="KAI4543876.1"/>
    <property type="molecule type" value="Genomic_DNA"/>
</dbReference>
<keyword evidence="5" id="KW-0206">Cytoskeleton</keyword>
<evidence type="ECO:0000256" key="2">
    <source>
        <dbReference type="ARBA" id="ARBA00007525"/>
    </source>
</evidence>
<accession>A0AAD4UD49</accession>
<dbReference type="AlphaFoldDB" id="A0AAD4UD49"/>
<dbReference type="PANTHER" id="PTHR15073">
    <property type="entry name" value="MICROTUBULE-ASSOCIATED PROTEIN"/>
    <property type="match status" value="1"/>
</dbReference>
<evidence type="ECO:0000256" key="7">
    <source>
        <dbReference type="SAM" id="MobiDB-lite"/>
    </source>
</evidence>
<dbReference type="Proteomes" id="UP001214576">
    <property type="component" value="Unassembled WGS sequence"/>
</dbReference>
<keyword evidence="4 6" id="KW-0175">Coiled coil</keyword>
<proteinExistence type="inferred from homology"/>
<name>A0AAD4UD49_OVIAM</name>
<keyword evidence="9" id="KW-1185">Reference proteome</keyword>
<dbReference type="Pfam" id="PF05672">
    <property type="entry name" value="MAP7"/>
    <property type="match status" value="1"/>
</dbReference>
<dbReference type="InterPro" id="IPR051483">
    <property type="entry name" value="MAP7_domain-containing"/>
</dbReference>
<dbReference type="GO" id="GO:0015630">
    <property type="term" value="C:microtubule cytoskeleton"/>
    <property type="evidence" value="ECO:0007669"/>
    <property type="project" value="InterPro"/>
</dbReference>
<evidence type="ECO:0000256" key="4">
    <source>
        <dbReference type="ARBA" id="ARBA00023054"/>
    </source>
</evidence>
<evidence type="ECO:0000256" key="1">
    <source>
        <dbReference type="ARBA" id="ARBA00004245"/>
    </source>
</evidence>
<feature type="coiled-coil region" evidence="6">
    <location>
        <begin position="78"/>
        <end position="109"/>
    </location>
</feature>
<keyword evidence="3" id="KW-0963">Cytoplasm</keyword>
<comment type="subcellular location">
    <subcellularLocation>
        <location evidence="1">Cytoplasm</location>
        <location evidence="1">Cytoskeleton</location>
    </subcellularLocation>
</comment>
<dbReference type="InterPro" id="IPR008604">
    <property type="entry name" value="MAP7_fam"/>
</dbReference>
<reference evidence="8" key="1">
    <citation type="submission" date="2022-03" db="EMBL/GenBank/DDBJ databases">
        <title>Genomic analyses of argali, domestic sheep and their hybrids provide insights into chromosomal evolution, heterosis and genetic basis of agronomic traits.</title>
        <authorList>
            <person name="Li M."/>
        </authorList>
    </citation>
    <scope>NUCLEOTIDE SEQUENCE</scope>
    <source>
        <strain evidence="8">CAU-MHL-2022a</strain>
        <tissue evidence="8">Skin</tissue>
    </source>
</reference>
<protein>
    <submittedName>
        <fullName evidence="8">Uncharacterized protein</fullName>
    </submittedName>
</protein>
<evidence type="ECO:0000256" key="3">
    <source>
        <dbReference type="ARBA" id="ARBA00022490"/>
    </source>
</evidence>
<evidence type="ECO:0000256" key="6">
    <source>
        <dbReference type="SAM" id="Coils"/>
    </source>
</evidence>
<comment type="caution">
    <text evidence="8">The sequence shown here is derived from an EMBL/GenBank/DDBJ whole genome shotgun (WGS) entry which is preliminary data.</text>
</comment>
<feature type="non-terminal residue" evidence="8">
    <location>
        <position position="1"/>
    </location>
</feature>